<dbReference type="RefSeq" id="WP_145976742.1">
    <property type="nucleotide sequence ID" value="NZ_BMFM01000001.1"/>
</dbReference>
<proteinExistence type="predicted"/>
<feature type="domain" description="Potassium channel" evidence="1">
    <location>
        <begin position="141"/>
        <end position="209"/>
    </location>
</feature>
<dbReference type="AlphaFoldDB" id="A0A5B9DNZ8"/>
<organism evidence="2 3">
    <name type="scientific">Paradevosia tibetensis</name>
    <dbReference type="NCBI Taxonomy" id="1447062"/>
    <lineage>
        <taxon>Bacteria</taxon>
        <taxon>Pseudomonadati</taxon>
        <taxon>Pseudomonadota</taxon>
        <taxon>Alphaproteobacteria</taxon>
        <taxon>Hyphomicrobiales</taxon>
        <taxon>Devosiaceae</taxon>
        <taxon>Paradevosia</taxon>
    </lineage>
</organism>
<reference evidence="2 3" key="1">
    <citation type="journal article" date="2015" name="Int. J. Syst. Evol. Microbiol.">
        <title>Youhaiella tibetensis gen. nov., sp. nov., isolated from subsurface sediment.</title>
        <authorList>
            <person name="Wang Y.X."/>
            <person name="Huang F.Q."/>
            <person name="Nogi Y."/>
            <person name="Pang S.J."/>
            <person name="Wang P.K."/>
            <person name="Lv J."/>
        </authorList>
    </citation>
    <scope>NUCLEOTIDE SEQUENCE [LARGE SCALE GENOMIC DNA]</scope>
    <source>
        <strain evidence="3">fig4</strain>
    </source>
</reference>
<evidence type="ECO:0000313" key="2">
    <source>
        <dbReference type="EMBL" id="QEE20883.1"/>
    </source>
</evidence>
<dbReference type="Pfam" id="PF07885">
    <property type="entry name" value="Ion_trans_2"/>
    <property type="match status" value="1"/>
</dbReference>
<keyword evidence="2" id="KW-0406">Ion transport</keyword>
<dbReference type="OrthoDB" id="2974133at2"/>
<keyword evidence="2" id="KW-0813">Transport</keyword>
<dbReference type="GO" id="GO:0034220">
    <property type="term" value="P:monoatomic ion transmembrane transport"/>
    <property type="evidence" value="ECO:0007669"/>
    <property type="project" value="UniProtKB-KW"/>
</dbReference>
<evidence type="ECO:0000313" key="3">
    <source>
        <dbReference type="Proteomes" id="UP000321062"/>
    </source>
</evidence>
<gene>
    <name evidence="2" type="ORF">FNA67_12160</name>
</gene>
<dbReference type="InterPro" id="IPR013099">
    <property type="entry name" value="K_chnl_dom"/>
</dbReference>
<dbReference type="Gene3D" id="1.10.287.70">
    <property type="match status" value="1"/>
</dbReference>
<dbReference type="Proteomes" id="UP000321062">
    <property type="component" value="Chromosome"/>
</dbReference>
<keyword evidence="2" id="KW-0407">Ion channel</keyword>
<dbReference type="KEGG" id="yti:FNA67_12160"/>
<name>A0A5B9DNZ8_9HYPH</name>
<protein>
    <submittedName>
        <fullName evidence="2">Two pore domain potassium channel family protein</fullName>
    </submittedName>
</protein>
<evidence type="ECO:0000259" key="1">
    <source>
        <dbReference type="Pfam" id="PF07885"/>
    </source>
</evidence>
<accession>A0A5B9DNZ8</accession>
<keyword evidence="3" id="KW-1185">Reference proteome</keyword>
<sequence>MTAPLAQTRGVQVNVALLVGILLHNLTYPLSNAGGVWPALFYLFYAAIFVVATWALTADIRLRSLVGLTGLLVLVAGLANSYAPSNFAALAVFVTSIAYLGSMCLVLALYTFGAKTVMGDVVLAATSLYLMIGLTFAAVLALIEWLAPGSFVANSGAPLTWQQSVYFSYVTLTTLGYGDITPVGFYAQSFVSFEAVLGVLYTVILLSRLVGLHASGGKAQ</sequence>
<dbReference type="SUPFAM" id="SSF81324">
    <property type="entry name" value="Voltage-gated potassium channels"/>
    <property type="match status" value="1"/>
</dbReference>
<dbReference type="EMBL" id="CP041690">
    <property type="protein sequence ID" value="QEE20883.1"/>
    <property type="molecule type" value="Genomic_DNA"/>
</dbReference>